<dbReference type="PANTHER" id="PTHR13076">
    <property type="entry name" value="COILED-COIL AND C2 DOMAIN-CONTAINING PROTEIN 1-LIKE"/>
    <property type="match status" value="1"/>
</dbReference>
<dbReference type="GO" id="GO:0001227">
    <property type="term" value="F:DNA-binding transcription repressor activity, RNA polymerase II-specific"/>
    <property type="evidence" value="ECO:0007669"/>
    <property type="project" value="InterPro"/>
</dbReference>
<evidence type="ECO:0000313" key="5">
    <source>
        <dbReference type="EMBL" id="KAK3612666.1"/>
    </source>
</evidence>
<dbReference type="FunFam" id="2.60.40.150:FF:000392">
    <property type="entry name" value="Coiled-coil and C2 domain-containing protein 1A"/>
    <property type="match status" value="1"/>
</dbReference>
<proteinExistence type="inferred from homology"/>
<keyword evidence="6" id="KW-1185">Reference proteome</keyword>
<feature type="region of interest" description="Disordered" evidence="3">
    <location>
        <begin position="868"/>
        <end position="893"/>
    </location>
</feature>
<dbReference type="SUPFAM" id="SSF49562">
    <property type="entry name" value="C2 domain (Calcium/lipid-binding domain, CaLB)"/>
    <property type="match status" value="1"/>
</dbReference>
<dbReference type="PROSITE" id="PS50004">
    <property type="entry name" value="C2"/>
    <property type="match status" value="1"/>
</dbReference>
<dbReference type="Proteomes" id="UP001195483">
    <property type="component" value="Unassembled WGS sequence"/>
</dbReference>
<evidence type="ECO:0000256" key="1">
    <source>
        <dbReference type="ARBA" id="ARBA00010672"/>
    </source>
</evidence>
<evidence type="ECO:0000256" key="3">
    <source>
        <dbReference type="SAM" id="MobiDB-lite"/>
    </source>
</evidence>
<dbReference type="Gene3D" id="2.60.40.150">
    <property type="entry name" value="C2 domain"/>
    <property type="match status" value="1"/>
</dbReference>
<sequence length="1007" mass="110982">MFGKKTSAPVPPQRKGAALMNQMGLGGFTDMSQMETMMYGDLENDDELEAELMALQGEDAPKAKPDKRIGKGLVNPAVLDQMIAASVKDIPSDEEVSDTEDPELMAELEGMVDNEEDNDSQTPKSMSAPPVRAVQEDNVSLLQARIANYLEAVENAKATGDSSKQRRLERGLKTLQDLLKNVKAGKPIVEDEIPPPVVNVSKPKSVSDSHPVPVPGSLSTNYPVFEPTSSHENRLQPPQRSAPLPPAPLTTSSGLSLSEKDQEARKMLCERRDQYKHAALEAKRNGDINTATKYVRTAKQFDAVIGALEEGKPVDLSKMPPPPPDNSVGNFSKDTKKESSIGVSPVKVQRSSVQTAGKTNPEEPVFVPPPPSADEERALFNAPDAPKTVLEALQQRLQKYTSVEAEAKAENNSTKARRMGRIVKQYQDAIKDYKVGKPVNFDELPTPPGFGPIPVQSSALAAAPSPAPRPAPSSSAGATGGPSGILQPPNKGQRGPSPVAVTKAPISQPPQQKTQSPGQPDTKGKAPALKRSYSSRADYQANFLKERMLEYKNAAIQAKKNNNIELAKKYLRQAKGFEPMIDAAESGLPVDLTQVPPSLEDDSSEPGYVIVSQEDFVPSENREETFKNLEQDLIAQIQKCAANNLHFSKLGDVATATSFQKMEQGLKKDLEALKNSFRLGEPVPKFHYENRTFSMVQCNTDLGDNDIIIEVVRGIQYNPPSGYSEKDLDTYVKFEFPFPTEEPQVGQTDTVKGTFNPEYKHSAKLQINRKSRAFVRVVERKAIKFEVFYKRGFLKSDKLLGTVNVKFQPLESQCTAHDSYDLMDGRKAVGGKLEVKVRIRDPFKNKQVEEVKEKWLVIDQFLRTLEPKKGNSKSSASGTSVGSTGEGRHSGGGHHMCMEVLKYEKQQLDKQIANLRDSLSQTQLMTLTSKSHLLQERINQQSETLKSGGESTWKTYVTEVQEEIPVFDKEAKHLAKQGDMQKAQVMLTKKKLAEKELAAIRKRYPNL</sequence>
<feature type="compositionally biased region" description="Polar residues" evidence="3">
    <location>
        <begin position="509"/>
        <end position="519"/>
    </location>
</feature>
<feature type="coiled-coil region" evidence="2">
    <location>
        <begin position="898"/>
        <end position="925"/>
    </location>
</feature>
<comment type="similarity">
    <text evidence="1">Belongs to the CC2D1 family.</text>
</comment>
<evidence type="ECO:0000256" key="2">
    <source>
        <dbReference type="SAM" id="Coils"/>
    </source>
</evidence>
<dbReference type="InterPro" id="IPR037772">
    <property type="entry name" value="C2_Freud"/>
</dbReference>
<feature type="region of interest" description="Disordered" evidence="3">
    <location>
        <begin position="313"/>
        <end position="376"/>
    </location>
</feature>
<dbReference type="PANTHER" id="PTHR13076:SF9">
    <property type="entry name" value="COILED-COIL AND C2 DOMAIN-CONTAINING PROTEIN 1-LIKE"/>
    <property type="match status" value="1"/>
</dbReference>
<feature type="compositionally biased region" description="Low complexity" evidence="3">
    <location>
        <begin position="200"/>
        <end position="209"/>
    </location>
</feature>
<feature type="compositionally biased region" description="Low complexity" evidence="3">
    <location>
        <begin position="872"/>
        <end position="883"/>
    </location>
</feature>
<dbReference type="AlphaFoldDB" id="A0AAE0TLM9"/>
<keyword evidence="2" id="KW-0175">Coiled coil</keyword>
<dbReference type="InterPro" id="IPR039725">
    <property type="entry name" value="CC2D1A/B"/>
</dbReference>
<reference evidence="5" key="1">
    <citation type="journal article" date="2021" name="Genome Biol. Evol.">
        <title>A High-Quality Reference Genome for a Parasitic Bivalve with Doubly Uniparental Inheritance (Bivalvia: Unionida).</title>
        <authorList>
            <person name="Smith C.H."/>
        </authorList>
    </citation>
    <scope>NUCLEOTIDE SEQUENCE</scope>
    <source>
        <strain evidence="5">CHS0354</strain>
    </source>
</reference>
<dbReference type="CDD" id="cd08690">
    <property type="entry name" value="C2_Freud-1"/>
    <property type="match status" value="1"/>
</dbReference>
<feature type="compositionally biased region" description="Polar residues" evidence="3">
    <location>
        <begin position="217"/>
        <end position="228"/>
    </location>
</feature>
<dbReference type="EMBL" id="JAEAOA010002353">
    <property type="protein sequence ID" value="KAK3612666.1"/>
    <property type="molecule type" value="Genomic_DNA"/>
</dbReference>
<dbReference type="InterPro" id="IPR000008">
    <property type="entry name" value="C2_dom"/>
</dbReference>
<dbReference type="InterPro" id="IPR035892">
    <property type="entry name" value="C2_domain_sf"/>
</dbReference>
<reference evidence="5" key="2">
    <citation type="journal article" date="2021" name="Genome Biol. Evol.">
        <title>Developing a high-quality reference genome for a parasitic bivalve with doubly uniparental inheritance (Bivalvia: Unionida).</title>
        <authorList>
            <person name="Smith C.H."/>
        </authorList>
    </citation>
    <scope>NUCLEOTIDE SEQUENCE</scope>
    <source>
        <strain evidence="5">CHS0354</strain>
        <tissue evidence="5">Mantle</tissue>
    </source>
</reference>
<protein>
    <recommendedName>
        <fullName evidence="4">C2 domain-containing protein</fullName>
    </recommendedName>
</protein>
<feature type="region of interest" description="Disordered" evidence="3">
    <location>
        <begin position="200"/>
        <end position="263"/>
    </location>
</feature>
<dbReference type="SMART" id="SM00685">
    <property type="entry name" value="DM14"/>
    <property type="match status" value="4"/>
</dbReference>
<gene>
    <name evidence="5" type="ORF">CHS0354_042193</name>
</gene>
<feature type="compositionally biased region" description="Polar residues" evidence="3">
    <location>
        <begin position="349"/>
        <end position="358"/>
    </location>
</feature>
<comment type="caution">
    <text evidence="5">The sequence shown here is derived from an EMBL/GenBank/DDBJ whole genome shotgun (WGS) entry which is preliminary data.</text>
</comment>
<organism evidence="5 6">
    <name type="scientific">Potamilus streckersoni</name>
    <dbReference type="NCBI Taxonomy" id="2493646"/>
    <lineage>
        <taxon>Eukaryota</taxon>
        <taxon>Metazoa</taxon>
        <taxon>Spiralia</taxon>
        <taxon>Lophotrochozoa</taxon>
        <taxon>Mollusca</taxon>
        <taxon>Bivalvia</taxon>
        <taxon>Autobranchia</taxon>
        <taxon>Heteroconchia</taxon>
        <taxon>Palaeoheterodonta</taxon>
        <taxon>Unionida</taxon>
        <taxon>Unionoidea</taxon>
        <taxon>Unionidae</taxon>
        <taxon>Ambleminae</taxon>
        <taxon>Lampsilini</taxon>
        <taxon>Potamilus</taxon>
    </lineage>
</organism>
<name>A0AAE0TLM9_9BIVA</name>
<accession>A0AAE0TLM9</accession>
<dbReference type="InterPro" id="IPR006608">
    <property type="entry name" value="CC2D1A/B_DM14"/>
</dbReference>
<evidence type="ECO:0000313" key="6">
    <source>
        <dbReference type="Proteomes" id="UP001195483"/>
    </source>
</evidence>
<dbReference type="Pfam" id="PF21528">
    <property type="entry name" value="CC2D1A-B_DM14"/>
    <property type="match status" value="4"/>
</dbReference>
<feature type="domain" description="C2" evidence="4">
    <location>
        <begin position="678"/>
        <end position="820"/>
    </location>
</feature>
<evidence type="ECO:0000259" key="4">
    <source>
        <dbReference type="PROSITE" id="PS50004"/>
    </source>
</evidence>
<reference evidence="5" key="3">
    <citation type="submission" date="2023-05" db="EMBL/GenBank/DDBJ databases">
        <authorList>
            <person name="Smith C.H."/>
        </authorList>
    </citation>
    <scope>NUCLEOTIDE SEQUENCE</scope>
    <source>
        <strain evidence="5">CHS0354</strain>
        <tissue evidence="5">Mantle</tissue>
    </source>
</reference>
<dbReference type="Pfam" id="PF00168">
    <property type="entry name" value="C2"/>
    <property type="match status" value="1"/>
</dbReference>
<feature type="region of interest" description="Disordered" evidence="3">
    <location>
        <begin position="445"/>
        <end position="532"/>
    </location>
</feature>
<dbReference type="SMART" id="SM00239">
    <property type="entry name" value="C2"/>
    <property type="match status" value="1"/>
</dbReference>